<reference evidence="4 5" key="1">
    <citation type="submission" date="2019-12" db="EMBL/GenBank/DDBJ databases">
        <authorList>
            <person name="Yuan C.-G."/>
        </authorList>
    </citation>
    <scope>NUCLEOTIDE SEQUENCE [LARGE SCALE GENOMIC DNA]</scope>
    <source>
        <strain evidence="4 5">KCTC 23863</strain>
    </source>
</reference>
<keyword evidence="2" id="KW-0408">Iron</keyword>
<dbReference type="SUPFAM" id="SSF53850">
    <property type="entry name" value="Periplasmic binding protein-like II"/>
    <property type="match status" value="1"/>
</dbReference>
<dbReference type="InterPro" id="IPR026045">
    <property type="entry name" value="Ferric-bd"/>
</dbReference>
<protein>
    <submittedName>
        <fullName evidence="4">Extracellular solute-binding protein</fullName>
    </submittedName>
</protein>
<keyword evidence="5" id="KW-1185">Reference proteome</keyword>
<dbReference type="PANTHER" id="PTHR30006:SF2">
    <property type="entry name" value="ABC TRANSPORTER SUBSTRATE-BINDING PROTEIN"/>
    <property type="match status" value="1"/>
</dbReference>
<feature type="chain" id="PRO_5031183729" evidence="3">
    <location>
        <begin position="21"/>
        <end position="326"/>
    </location>
</feature>
<evidence type="ECO:0000313" key="4">
    <source>
        <dbReference type="EMBL" id="MXQ13695.1"/>
    </source>
</evidence>
<reference evidence="4 5" key="2">
    <citation type="submission" date="2020-01" db="EMBL/GenBank/DDBJ databases">
        <title>Microvirga sp. nov., an arsenate reduction bacterium isolated from Tibet hotspring sediments.</title>
        <authorList>
            <person name="Xian W.-D."/>
            <person name="Li W.-J."/>
        </authorList>
    </citation>
    <scope>NUCLEOTIDE SEQUENCE [LARGE SCALE GENOMIC DNA]</scope>
    <source>
        <strain evidence="4 5">KCTC 23863</strain>
    </source>
</reference>
<keyword evidence="1 3" id="KW-0732">Signal</keyword>
<sequence>MLIKRILPLLAALVPAFAQAEGISGDLVLYTSQPNTDAQQTIDAFKAKYPEVNITFVRDGTPKILAKLSAEFEAGQPRADVLLIADSVTMEGLKKDDRLLAHDKADISAYAKGTHDPQKFWFATKLITTGIAYNTKATFKPTSWVDLTRPEVKGQLVMPSPLTSGAALIHAATLTGNLEGGWKYYEDLKDNDATAGGGNGDVLKQVAGGQKLYGVIVDYMPIREKAKGAPIEFVFPQEGVSAVSEPVAILKTTKNPEAARAFVDFLISKEGQELALKQGYIAAHPAVPLPAGYPPREQIKVMGFDAAKALADETANKATFADIFGQ</sequence>
<dbReference type="GO" id="GO:0030288">
    <property type="term" value="C:outer membrane-bounded periplasmic space"/>
    <property type="evidence" value="ECO:0007669"/>
    <property type="project" value="TreeGrafter"/>
</dbReference>
<organism evidence="4 5">
    <name type="scientific">Microvirga makkahensis</name>
    <dbReference type="NCBI Taxonomy" id="1128670"/>
    <lineage>
        <taxon>Bacteria</taxon>
        <taxon>Pseudomonadati</taxon>
        <taxon>Pseudomonadota</taxon>
        <taxon>Alphaproteobacteria</taxon>
        <taxon>Hyphomicrobiales</taxon>
        <taxon>Methylobacteriaceae</taxon>
        <taxon>Microvirga</taxon>
    </lineage>
</organism>
<evidence type="ECO:0000313" key="5">
    <source>
        <dbReference type="Proteomes" id="UP000436483"/>
    </source>
</evidence>
<feature type="signal peptide" evidence="3">
    <location>
        <begin position="1"/>
        <end position="20"/>
    </location>
</feature>
<proteinExistence type="predicted"/>
<evidence type="ECO:0000256" key="2">
    <source>
        <dbReference type="PIRSR" id="PIRSR002825-1"/>
    </source>
</evidence>
<feature type="binding site" evidence="2">
    <location>
        <position position="219"/>
    </location>
    <ligand>
        <name>Fe cation</name>
        <dbReference type="ChEBI" id="CHEBI:24875"/>
    </ligand>
</feature>
<dbReference type="AlphaFoldDB" id="A0A7X3MV51"/>
<gene>
    <name evidence="4" type="ORF">GR328_19985</name>
</gene>
<accession>A0A7X3MV51</accession>
<dbReference type="PIRSF" id="PIRSF002825">
    <property type="entry name" value="CfbpA"/>
    <property type="match status" value="1"/>
</dbReference>
<evidence type="ECO:0000256" key="3">
    <source>
        <dbReference type="SAM" id="SignalP"/>
    </source>
</evidence>
<dbReference type="GO" id="GO:0015888">
    <property type="term" value="P:thiamine transport"/>
    <property type="evidence" value="ECO:0007669"/>
    <property type="project" value="TreeGrafter"/>
</dbReference>
<dbReference type="Pfam" id="PF13343">
    <property type="entry name" value="SBP_bac_6"/>
    <property type="match status" value="1"/>
</dbReference>
<dbReference type="GO" id="GO:0046872">
    <property type="term" value="F:metal ion binding"/>
    <property type="evidence" value="ECO:0007669"/>
    <property type="project" value="UniProtKB-KW"/>
</dbReference>
<dbReference type="CDD" id="cd13547">
    <property type="entry name" value="PBP2_Fbp_like_2"/>
    <property type="match status" value="1"/>
</dbReference>
<dbReference type="PANTHER" id="PTHR30006">
    <property type="entry name" value="THIAMINE-BINDING PERIPLASMIC PROTEIN-RELATED"/>
    <property type="match status" value="1"/>
</dbReference>
<dbReference type="GO" id="GO:0030976">
    <property type="term" value="F:thiamine pyrophosphate binding"/>
    <property type="evidence" value="ECO:0007669"/>
    <property type="project" value="TreeGrafter"/>
</dbReference>
<comment type="caution">
    <text evidence="4">The sequence shown here is derived from an EMBL/GenBank/DDBJ whole genome shotgun (WGS) entry which is preliminary data.</text>
</comment>
<dbReference type="GO" id="GO:0030975">
    <property type="term" value="F:thiamine binding"/>
    <property type="evidence" value="ECO:0007669"/>
    <property type="project" value="TreeGrafter"/>
</dbReference>
<evidence type="ECO:0000256" key="1">
    <source>
        <dbReference type="ARBA" id="ARBA00022729"/>
    </source>
</evidence>
<keyword evidence="2" id="KW-0479">Metal-binding</keyword>
<dbReference type="EMBL" id="WURB01000019">
    <property type="protein sequence ID" value="MXQ13695.1"/>
    <property type="molecule type" value="Genomic_DNA"/>
</dbReference>
<name>A0A7X3MV51_9HYPH</name>
<dbReference type="Gene3D" id="3.40.190.10">
    <property type="entry name" value="Periplasmic binding protein-like II"/>
    <property type="match status" value="2"/>
</dbReference>
<dbReference type="OrthoDB" id="9766989at2"/>
<dbReference type="Proteomes" id="UP000436483">
    <property type="component" value="Unassembled WGS sequence"/>
</dbReference>